<accession>A0ACB8A4R0</accession>
<protein>
    <submittedName>
        <fullName evidence="1">Uncharacterized protein</fullName>
    </submittedName>
</protein>
<evidence type="ECO:0000313" key="2">
    <source>
        <dbReference type="Proteomes" id="UP000790377"/>
    </source>
</evidence>
<comment type="caution">
    <text evidence="1">The sequence shown here is derived from an EMBL/GenBank/DDBJ whole genome shotgun (WGS) entry which is preliminary data.</text>
</comment>
<keyword evidence="2" id="KW-1185">Reference proteome</keyword>
<dbReference type="Proteomes" id="UP000790377">
    <property type="component" value="Unassembled WGS sequence"/>
</dbReference>
<name>A0ACB8A4R0_9AGAM</name>
<evidence type="ECO:0000313" key="1">
    <source>
        <dbReference type="EMBL" id="KAH7908186.1"/>
    </source>
</evidence>
<gene>
    <name evidence="1" type="ORF">BJ138DRAFT_990643</name>
</gene>
<feature type="non-terminal residue" evidence="1">
    <location>
        <position position="264"/>
    </location>
</feature>
<sequence>LGWDVRSPLITFYLSEICPTYRNPRILLDGEGRGYAALAGRPKGDPSWDGVVGQAAAAMAAVRDGCRFNAKQSDHRRGSYPALAVGASFGGGQKMPGNLAHSKSNRAGLSMLLDNPAIKRIAGFGNSAFAWYAPKMYRHYSEHLGQLYRRHPGLQNIFKNSIFPAATFNFGPQVETCDHTDSQNVSYGLCAISALGDFDPTKGGHLILFDVKLAIEFPPGSTILIPSATMRHGNVKIGAEETRLSFTQYCAGGLLRWVRYGFQS</sequence>
<proteinExistence type="predicted"/>
<dbReference type="EMBL" id="MU267840">
    <property type="protein sequence ID" value="KAH7908186.1"/>
    <property type="molecule type" value="Genomic_DNA"/>
</dbReference>
<reference evidence="1" key="1">
    <citation type="journal article" date="2021" name="New Phytol.">
        <title>Evolutionary innovations through gain and loss of genes in the ectomycorrhizal Boletales.</title>
        <authorList>
            <person name="Wu G."/>
            <person name="Miyauchi S."/>
            <person name="Morin E."/>
            <person name="Kuo A."/>
            <person name="Drula E."/>
            <person name="Varga T."/>
            <person name="Kohler A."/>
            <person name="Feng B."/>
            <person name="Cao Y."/>
            <person name="Lipzen A."/>
            <person name="Daum C."/>
            <person name="Hundley H."/>
            <person name="Pangilinan J."/>
            <person name="Johnson J."/>
            <person name="Barry K."/>
            <person name="LaButti K."/>
            <person name="Ng V."/>
            <person name="Ahrendt S."/>
            <person name="Min B."/>
            <person name="Choi I.G."/>
            <person name="Park H."/>
            <person name="Plett J.M."/>
            <person name="Magnuson J."/>
            <person name="Spatafora J.W."/>
            <person name="Nagy L.G."/>
            <person name="Henrissat B."/>
            <person name="Grigoriev I.V."/>
            <person name="Yang Z.L."/>
            <person name="Xu J."/>
            <person name="Martin F.M."/>
        </authorList>
    </citation>
    <scope>NUCLEOTIDE SEQUENCE</scope>
    <source>
        <strain evidence="1">ATCC 28755</strain>
    </source>
</reference>
<feature type="non-terminal residue" evidence="1">
    <location>
        <position position="1"/>
    </location>
</feature>
<organism evidence="1 2">
    <name type="scientific">Hygrophoropsis aurantiaca</name>
    <dbReference type="NCBI Taxonomy" id="72124"/>
    <lineage>
        <taxon>Eukaryota</taxon>
        <taxon>Fungi</taxon>
        <taxon>Dikarya</taxon>
        <taxon>Basidiomycota</taxon>
        <taxon>Agaricomycotina</taxon>
        <taxon>Agaricomycetes</taxon>
        <taxon>Agaricomycetidae</taxon>
        <taxon>Boletales</taxon>
        <taxon>Coniophorineae</taxon>
        <taxon>Hygrophoropsidaceae</taxon>
        <taxon>Hygrophoropsis</taxon>
    </lineage>
</organism>